<proteinExistence type="predicted"/>
<accession>A0AAE0ZEX1</accession>
<organism evidence="1 2">
    <name type="scientific">Elysia crispata</name>
    <name type="common">lettuce slug</name>
    <dbReference type="NCBI Taxonomy" id="231223"/>
    <lineage>
        <taxon>Eukaryota</taxon>
        <taxon>Metazoa</taxon>
        <taxon>Spiralia</taxon>
        <taxon>Lophotrochozoa</taxon>
        <taxon>Mollusca</taxon>
        <taxon>Gastropoda</taxon>
        <taxon>Heterobranchia</taxon>
        <taxon>Euthyneura</taxon>
        <taxon>Panpulmonata</taxon>
        <taxon>Sacoglossa</taxon>
        <taxon>Placobranchoidea</taxon>
        <taxon>Plakobranchidae</taxon>
        <taxon>Elysia</taxon>
    </lineage>
</organism>
<dbReference type="Proteomes" id="UP001283361">
    <property type="component" value="Unassembled WGS sequence"/>
</dbReference>
<comment type="caution">
    <text evidence="1">The sequence shown here is derived from an EMBL/GenBank/DDBJ whole genome shotgun (WGS) entry which is preliminary data.</text>
</comment>
<evidence type="ECO:0000313" key="2">
    <source>
        <dbReference type="Proteomes" id="UP001283361"/>
    </source>
</evidence>
<name>A0AAE0ZEX1_9GAST</name>
<dbReference type="EMBL" id="JAWDGP010004065">
    <property type="protein sequence ID" value="KAK3768159.1"/>
    <property type="molecule type" value="Genomic_DNA"/>
</dbReference>
<reference evidence="1" key="1">
    <citation type="journal article" date="2023" name="G3 (Bethesda)">
        <title>A reference genome for the long-term kleptoplast-retaining sea slug Elysia crispata morphotype clarki.</title>
        <authorList>
            <person name="Eastman K.E."/>
            <person name="Pendleton A.L."/>
            <person name="Shaikh M.A."/>
            <person name="Suttiyut T."/>
            <person name="Ogas R."/>
            <person name="Tomko P."/>
            <person name="Gavelis G."/>
            <person name="Widhalm J.R."/>
            <person name="Wisecaver J.H."/>
        </authorList>
    </citation>
    <scope>NUCLEOTIDE SEQUENCE</scope>
    <source>
        <strain evidence="1">ECLA1</strain>
    </source>
</reference>
<protein>
    <submittedName>
        <fullName evidence="1">Uncharacterized protein</fullName>
    </submittedName>
</protein>
<keyword evidence="2" id="KW-1185">Reference proteome</keyword>
<evidence type="ECO:0000313" key="1">
    <source>
        <dbReference type="EMBL" id="KAK3768159.1"/>
    </source>
</evidence>
<sequence length="66" mass="7228">MEQPLPPLSSHPCTDSHPKKVISFVMKLTLAGVAQLRVKPYTLKPEETSPVDLTATLPADFILDTL</sequence>
<dbReference type="AlphaFoldDB" id="A0AAE0ZEX1"/>
<gene>
    <name evidence="1" type="ORF">RRG08_031699</name>
</gene>